<keyword evidence="5 11" id="KW-0547">Nucleotide-binding</keyword>
<dbReference type="InterPro" id="IPR003593">
    <property type="entry name" value="AAA+_ATPase"/>
</dbReference>
<evidence type="ECO:0000256" key="6">
    <source>
        <dbReference type="ARBA" id="ARBA00022840"/>
    </source>
</evidence>
<keyword evidence="1 11" id="KW-0813">Transport</keyword>
<dbReference type="SMART" id="SM00382">
    <property type="entry name" value="AAA"/>
    <property type="match status" value="1"/>
</dbReference>
<dbReference type="GO" id="GO:0005524">
    <property type="term" value="F:ATP binding"/>
    <property type="evidence" value="ECO:0007669"/>
    <property type="project" value="UniProtKB-UniRule"/>
</dbReference>
<comment type="subunit">
    <text evidence="11">The complex is composed of two ATP-binding proteins (NikD and NikE), two transmembrane proteins (NikB and NikC) and a solute-binding protein (NikA).</text>
</comment>
<gene>
    <name evidence="13" type="primary">nikE</name>
    <name evidence="13" type="ORF">CYG68_17235</name>
</gene>
<dbReference type="Gene3D" id="3.40.50.300">
    <property type="entry name" value="P-loop containing nucleotide triphosphate hydrolases"/>
    <property type="match status" value="1"/>
</dbReference>
<evidence type="ECO:0000256" key="8">
    <source>
        <dbReference type="ARBA" id="ARBA00023065"/>
    </source>
</evidence>
<dbReference type="EMBL" id="PKLF01000018">
    <property type="protein sequence ID" value="MBE8614124.1"/>
    <property type="molecule type" value="Genomic_DNA"/>
</dbReference>
<keyword evidence="8 11" id="KW-0406">Ion transport</keyword>
<name>A0A8I0U7I3_MORMO</name>
<dbReference type="PANTHER" id="PTHR43776">
    <property type="entry name" value="TRANSPORT ATP-BINDING PROTEIN"/>
    <property type="match status" value="1"/>
</dbReference>
<reference evidence="13" key="1">
    <citation type="submission" date="2017-12" db="EMBL/GenBank/DDBJ databases">
        <title>Genome sequencing and analysis.</title>
        <authorList>
            <person name="Huang Y.-T."/>
        </authorList>
    </citation>
    <scope>NUCLEOTIDE SEQUENCE</scope>
    <source>
        <strain evidence="13">VGH116</strain>
    </source>
</reference>
<evidence type="ECO:0000256" key="11">
    <source>
        <dbReference type="RuleBase" id="RU369064"/>
    </source>
</evidence>
<comment type="similarity">
    <text evidence="11">Belongs to the ABC transporter superfamily. Nickel importer (TC 3.A.1.5.3) family.</text>
</comment>
<keyword evidence="3 11" id="KW-0997">Cell inner membrane</keyword>
<keyword evidence="2 11" id="KW-1003">Cell membrane</keyword>
<comment type="caution">
    <text evidence="13">The sequence shown here is derived from an EMBL/GenBank/DDBJ whole genome shotgun (WGS) entry which is preliminary data.</text>
</comment>
<dbReference type="AlphaFoldDB" id="A0A8I0U7I3"/>
<dbReference type="GO" id="GO:0005886">
    <property type="term" value="C:plasma membrane"/>
    <property type="evidence" value="ECO:0007669"/>
    <property type="project" value="UniProtKB-SubCell"/>
</dbReference>
<dbReference type="PROSITE" id="PS00211">
    <property type="entry name" value="ABC_TRANSPORTER_1"/>
    <property type="match status" value="1"/>
</dbReference>
<keyword evidence="9 11" id="KW-0921">Nickel transport</keyword>
<evidence type="ECO:0000256" key="4">
    <source>
        <dbReference type="ARBA" id="ARBA00022596"/>
    </source>
</evidence>
<dbReference type="InterPro" id="IPR050319">
    <property type="entry name" value="ABC_transp_ATP-bind"/>
</dbReference>
<dbReference type="InterPro" id="IPR017871">
    <property type="entry name" value="ABC_transporter-like_CS"/>
</dbReference>
<dbReference type="NCBIfam" id="TIGR02769">
    <property type="entry name" value="nickel_nikE"/>
    <property type="match status" value="1"/>
</dbReference>
<dbReference type="SUPFAM" id="SSF52540">
    <property type="entry name" value="P-loop containing nucleoside triphosphate hydrolases"/>
    <property type="match status" value="1"/>
</dbReference>
<dbReference type="InterPro" id="IPR003439">
    <property type="entry name" value="ABC_transporter-like_ATP-bd"/>
</dbReference>
<organism evidence="13 14">
    <name type="scientific">Morganella morganii</name>
    <name type="common">Proteus morganii</name>
    <dbReference type="NCBI Taxonomy" id="582"/>
    <lineage>
        <taxon>Bacteria</taxon>
        <taxon>Pseudomonadati</taxon>
        <taxon>Pseudomonadota</taxon>
        <taxon>Gammaproteobacteria</taxon>
        <taxon>Enterobacterales</taxon>
        <taxon>Morganellaceae</taxon>
        <taxon>Morganella</taxon>
    </lineage>
</organism>
<accession>A0A8I0U7I3</accession>
<dbReference type="Pfam" id="PF00005">
    <property type="entry name" value="ABC_tran"/>
    <property type="match status" value="1"/>
</dbReference>
<evidence type="ECO:0000256" key="10">
    <source>
        <dbReference type="ARBA" id="ARBA00023136"/>
    </source>
</evidence>
<feature type="domain" description="ABC transporter" evidence="12">
    <location>
        <begin position="4"/>
        <end position="252"/>
    </location>
</feature>
<keyword evidence="7 11" id="KW-1278">Translocase</keyword>
<dbReference type="RefSeq" id="WP_193830149.1">
    <property type="nucleotide sequence ID" value="NZ_CP150715.1"/>
</dbReference>
<dbReference type="EC" id="7.2.2.11" evidence="11"/>
<dbReference type="GO" id="GO:0016151">
    <property type="term" value="F:nickel cation binding"/>
    <property type="evidence" value="ECO:0007669"/>
    <property type="project" value="UniProtKB-UniRule"/>
</dbReference>
<comment type="subcellular location">
    <subcellularLocation>
        <location evidence="11">Cell inner membrane</location>
        <topology evidence="11">Peripheral membrane protein</topology>
    </subcellularLocation>
</comment>
<comment type="function">
    <text evidence="11">Part of the ABC transporter complex NikABCDE involved in nickel import. Responsible for energy coupling to the transport system.</text>
</comment>
<evidence type="ECO:0000256" key="7">
    <source>
        <dbReference type="ARBA" id="ARBA00022967"/>
    </source>
</evidence>
<evidence type="ECO:0000256" key="1">
    <source>
        <dbReference type="ARBA" id="ARBA00022448"/>
    </source>
</evidence>
<dbReference type="CDD" id="cd03257">
    <property type="entry name" value="ABC_NikE_OppD_transporters"/>
    <property type="match status" value="1"/>
</dbReference>
<protein>
    <recommendedName>
        <fullName evidence="11">Nickel import ATP-binding protein NikE</fullName>
        <ecNumber evidence="11">7.2.2.11</ecNumber>
    </recommendedName>
</protein>
<dbReference type="PANTHER" id="PTHR43776:SF7">
    <property type="entry name" value="D,D-DIPEPTIDE TRANSPORT ATP-BINDING PROTEIN DDPF-RELATED"/>
    <property type="match status" value="1"/>
</dbReference>
<keyword evidence="4 11" id="KW-0533">Nickel</keyword>
<evidence type="ECO:0000256" key="2">
    <source>
        <dbReference type="ARBA" id="ARBA00022475"/>
    </source>
</evidence>
<evidence type="ECO:0000259" key="12">
    <source>
        <dbReference type="PROSITE" id="PS50893"/>
    </source>
</evidence>
<dbReference type="Proteomes" id="UP000650477">
    <property type="component" value="Unassembled WGS sequence"/>
</dbReference>
<dbReference type="InterPro" id="IPR027417">
    <property type="entry name" value="P-loop_NTPase"/>
</dbReference>
<dbReference type="GO" id="GO:0015413">
    <property type="term" value="F:ABC-type nickel transporter activity"/>
    <property type="evidence" value="ECO:0007669"/>
    <property type="project" value="UniProtKB-UniRule"/>
</dbReference>
<evidence type="ECO:0000256" key="5">
    <source>
        <dbReference type="ARBA" id="ARBA00022741"/>
    </source>
</evidence>
<dbReference type="NCBIfam" id="NF007739">
    <property type="entry name" value="PRK10419.1"/>
    <property type="match status" value="1"/>
</dbReference>
<dbReference type="PROSITE" id="PS50893">
    <property type="entry name" value="ABC_TRANSPORTER_2"/>
    <property type="match status" value="1"/>
</dbReference>
<keyword evidence="10 11" id="KW-0472">Membrane</keyword>
<dbReference type="InterPro" id="IPR014137">
    <property type="entry name" value="Nickel_NikE"/>
</dbReference>
<dbReference type="GO" id="GO:0016887">
    <property type="term" value="F:ATP hydrolysis activity"/>
    <property type="evidence" value="ECO:0007669"/>
    <property type="project" value="InterPro"/>
</dbReference>
<proteinExistence type="inferred from homology"/>
<evidence type="ECO:0000256" key="3">
    <source>
        <dbReference type="ARBA" id="ARBA00022519"/>
    </source>
</evidence>
<evidence type="ECO:0000313" key="14">
    <source>
        <dbReference type="Proteomes" id="UP000650477"/>
    </source>
</evidence>
<sequence>MTLISVEHLSKSYQSHSLMGAGKPRCILDDISLTLNEGETVALLGRSGCGKSTLARQICGLEYPEKGDVFYRGMPVRKLDKKQLRQFRSEIQMVFQDPPGAVDPRFTLEQIIAEPLKLLTSLDETQRKARTAELLDMVELPLSVLGKLPSQISGGQLQRICIARALAPDPRLIILDEAVSNLDIHLQASLLTLLGQLQKTQGIAYLFVTHDLRLVSRFAARVVVMDEGKIAETSPQGCIEQLRHPASLALKNAVLPPFPSSHRRKTVSV</sequence>
<evidence type="ECO:0000313" key="13">
    <source>
        <dbReference type="EMBL" id="MBE8614124.1"/>
    </source>
</evidence>
<comment type="catalytic activity">
    <reaction evidence="11">
        <text>Ni(2+)(out) + ATP + H2O = Ni(2+)(in) + ADP + phosphate + H(+)</text>
        <dbReference type="Rhea" id="RHEA:15557"/>
        <dbReference type="ChEBI" id="CHEBI:15377"/>
        <dbReference type="ChEBI" id="CHEBI:15378"/>
        <dbReference type="ChEBI" id="CHEBI:30616"/>
        <dbReference type="ChEBI" id="CHEBI:43474"/>
        <dbReference type="ChEBI" id="CHEBI:49786"/>
        <dbReference type="ChEBI" id="CHEBI:456216"/>
        <dbReference type="EC" id="7.2.2.11"/>
    </reaction>
</comment>
<keyword evidence="6 11" id="KW-0067">ATP-binding</keyword>
<evidence type="ECO:0000256" key="9">
    <source>
        <dbReference type="ARBA" id="ARBA00023112"/>
    </source>
</evidence>